<dbReference type="Proteomes" id="UP000077881">
    <property type="component" value="Unassembled WGS sequence"/>
</dbReference>
<dbReference type="EMBL" id="LDJR01000028">
    <property type="protein sequence ID" value="OAK73980.1"/>
    <property type="molecule type" value="Genomic_DNA"/>
</dbReference>
<sequence>MGKSGIHFDKTFSKWIFFGVSDGIRVIVRINKEWEVLSEYSNKQIDYIIESISSLLMNEQYTNVLLKEVELLVNAFP</sequence>
<proteinExistence type="predicted"/>
<reference evidence="1 2" key="1">
    <citation type="submission" date="2015-05" db="EMBL/GenBank/DDBJ databases">
        <title>Comparison of genome.</title>
        <authorList>
            <person name="Zheng Z."/>
            <person name="Sun M."/>
        </authorList>
    </citation>
    <scope>NUCLEOTIDE SEQUENCE [LARGE SCALE GENOMIC DNA]</scope>
    <source>
        <strain evidence="1 2">G25-74</strain>
    </source>
</reference>
<evidence type="ECO:0000313" key="2">
    <source>
        <dbReference type="Proteomes" id="UP000077881"/>
    </source>
</evidence>
<dbReference type="STRING" id="217031.ABB05_06045"/>
<name>A0A178A389_9BACI</name>
<protein>
    <submittedName>
        <fullName evidence="1">Uncharacterized protein</fullName>
    </submittedName>
</protein>
<dbReference type="PATRIC" id="fig|217031.6.peg.1307"/>
<accession>A0A178A389</accession>
<dbReference type="AlphaFoldDB" id="A0A178A389"/>
<dbReference type="RefSeq" id="WP_057988364.1">
    <property type="nucleotide sequence ID" value="NZ_LDJR01000028.1"/>
</dbReference>
<gene>
    <name evidence="1" type="ORF">ABB05_06045</name>
</gene>
<keyword evidence="2" id="KW-1185">Reference proteome</keyword>
<organism evidence="1 2">
    <name type="scientific">Lederbergia galactosidilytica</name>
    <dbReference type="NCBI Taxonomy" id="217031"/>
    <lineage>
        <taxon>Bacteria</taxon>
        <taxon>Bacillati</taxon>
        <taxon>Bacillota</taxon>
        <taxon>Bacilli</taxon>
        <taxon>Bacillales</taxon>
        <taxon>Bacillaceae</taxon>
        <taxon>Lederbergia</taxon>
    </lineage>
</organism>
<comment type="caution">
    <text evidence="1">The sequence shown here is derived from an EMBL/GenBank/DDBJ whole genome shotgun (WGS) entry which is preliminary data.</text>
</comment>
<evidence type="ECO:0000313" key="1">
    <source>
        <dbReference type="EMBL" id="OAK73980.1"/>
    </source>
</evidence>